<keyword evidence="2" id="KW-1185">Reference proteome</keyword>
<accession>A0ABN7WNK8</accession>
<evidence type="ECO:0000313" key="1">
    <source>
        <dbReference type="EMBL" id="CAG8836815.1"/>
    </source>
</evidence>
<name>A0ABN7WNK8_GIGMA</name>
<feature type="non-terminal residue" evidence="1">
    <location>
        <position position="54"/>
    </location>
</feature>
<reference evidence="1 2" key="1">
    <citation type="submission" date="2021-06" db="EMBL/GenBank/DDBJ databases">
        <authorList>
            <person name="Kallberg Y."/>
            <person name="Tangrot J."/>
            <person name="Rosling A."/>
        </authorList>
    </citation>
    <scope>NUCLEOTIDE SEQUENCE [LARGE SCALE GENOMIC DNA]</scope>
    <source>
        <strain evidence="1 2">120-4 pot B 10/14</strain>
    </source>
</reference>
<organism evidence="1 2">
    <name type="scientific">Gigaspora margarita</name>
    <dbReference type="NCBI Taxonomy" id="4874"/>
    <lineage>
        <taxon>Eukaryota</taxon>
        <taxon>Fungi</taxon>
        <taxon>Fungi incertae sedis</taxon>
        <taxon>Mucoromycota</taxon>
        <taxon>Glomeromycotina</taxon>
        <taxon>Glomeromycetes</taxon>
        <taxon>Diversisporales</taxon>
        <taxon>Gigasporaceae</taxon>
        <taxon>Gigaspora</taxon>
    </lineage>
</organism>
<gene>
    <name evidence="1" type="ORF">GMARGA_LOCUS33220</name>
</gene>
<comment type="caution">
    <text evidence="1">The sequence shown here is derived from an EMBL/GenBank/DDBJ whole genome shotgun (WGS) entry which is preliminary data.</text>
</comment>
<dbReference type="Proteomes" id="UP000789901">
    <property type="component" value="Unassembled WGS sequence"/>
</dbReference>
<dbReference type="EMBL" id="CAJVQB010054422">
    <property type="protein sequence ID" value="CAG8836815.1"/>
    <property type="molecule type" value="Genomic_DNA"/>
</dbReference>
<sequence length="54" mass="5974">MSHKPSSSFKSSSANFVRVSSVIHSVAENCEVFLVTVQDLEFLLIWEFDPASVA</sequence>
<evidence type="ECO:0000313" key="2">
    <source>
        <dbReference type="Proteomes" id="UP000789901"/>
    </source>
</evidence>
<protein>
    <submittedName>
        <fullName evidence="1">31483_t:CDS:1</fullName>
    </submittedName>
</protein>
<proteinExistence type="predicted"/>